<reference evidence="1 2" key="1">
    <citation type="journal article" date="2015" name="Nat. Commun.">
        <title>Outbred genome sequencing and CRISPR/Cas9 gene editing in butterflies.</title>
        <authorList>
            <person name="Li X."/>
            <person name="Fan D."/>
            <person name="Zhang W."/>
            <person name="Liu G."/>
            <person name="Zhang L."/>
            <person name="Zhao L."/>
            <person name="Fang X."/>
            <person name="Chen L."/>
            <person name="Dong Y."/>
            <person name="Chen Y."/>
            <person name="Ding Y."/>
            <person name="Zhao R."/>
            <person name="Feng M."/>
            <person name="Zhu Y."/>
            <person name="Feng Y."/>
            <person name="Jiang X."/>
            <person name="Zhu D."/>
            <person name="Xiang H."/>
            <person name="Feng X."/>
            <person name="Li S."/>
            <person name="Wang J."/>
            <person name="Zhang G."/>
            <person name="Kronforst M.R."/>
            <person name="Wang W."/>
        </authorList>
    </citation>
    <scope>NUCLEOTIDE SEQUENCE [LARGE SCALE GENOMIC DNA]</scope>
    <source>
        <strain evidence="1">Ya'a_city_454_Px</strain>
        <tissue evidence="1">Whole body</tissue>
    </source>
</reference>
<dbReference type="Proteomes" id="UP000053268">
    <property type="component" value="Unassembled WGS sequence"/>
</dbReference>
<evidence type="ECO:0000313" key="1">
    <source>
        <dbReference type="EMBL" id="KPI92129.1"/>
    </source>
</evidence>
<gene>
    <name evidence="1" type="ORF">RR46_13350</name>
</gene>
<accession>A0A194PHE2</accession>
<organism evidence="1 2">
    <name type="scientific">Papilio xuthus</name>
    <name type="common">Asian swallowtail butterfly</name>
    <dbReference type="NCBI Taxonomy" id="66420"/>
    <lineage>
        <taxon>Eukaryota</taxon>
        <taxon>Metazoa</taxon>
        <taxon>Ecdysozoa</taxon>
        <taxon>Arthropoda</taxon>
        <taxon>Hexapoda</taxon>
        <taxon>Insecta</taxon>
        <taxon>Pterygota</taxon>
        <taxon>Neoptera</taxon>
        <taxon>Endopterygota</taxon>
        <taxon>Lepidoptera</taxon>
        <taxon>Glossata</taxon>
        <taxon>Ditrysia</taxon>
        <taxon>Papilionoidea</taxon>
        <taxon>Papilionidae</taxon>
        <taxon>Papilioninae</taxon>
        <taxon>Papilio</taxon>
    </lineage>
</organism>
<protein>
    <submittedName>
        <fullName evidence="1">Uncharacterized protein</fullName>
    </submittedName>
</protein>
<dbReference type="AlphaFoldDB" id="A0A194PHE2"/>
<keyword evidence="2" id="KW-1185">Reference proteome</keyword>
<sequence>MALPDNEGPKNTRLNSAIVRWHFRGKTIKTTPRTDQNNGLGTTDTMYLDNVENNHRFIIILR</sequence>
<evidence type="ECO:0000313" key="2">
    <source>
        <dbReference type="Proteomes" id="UP000053268"/>
    </source>
</evidence>
<name>A0A194PHE2_PAPXU</name>
<proteinExistence type="predicted"/>
<dbReference type="EMBL" id="KQ459604">
    <property type="protein sequence ID" value="KPI92129.1"/>
    <property type="molecule type" value="Genomic_DNA"/>
</dbReference>